<name>A0A6G2CJ62_9FIRM</name>
<feature type="transmembrane region" description="Helical" evidence="1">
    <location>
        <begin position="94"/>
        <end position="115"/>
    </location>
</feature>
<feature type="transmembrane region" description="Helical" evidence="1">
    <location>
        <begin position="32"/>
        <end position="49"/>
    </location>
</feature>
<evidence type="ECO:0000313" key="3">
    <source>
        <dbReference type="EMBL" id="MTL92954.1"/>
    </source>
</evidence>
<dbReference type="GeneID" id="60060061"/>
<gene>
    <name evidence="3" type="ORF">GMA64_00230</name>
    <name evidence="2" type="ORF">GMA92_00485</name>
</gene>
<dbReference type="RefSeq" id="WP_006785373.1">
    <property type="nucleotide sequence ID" value="NZ_CP053187.1"/>
</dbReference>
<accession>A0A6G2CJ62</accession>
<dbReference type="EMBL" id="WMQE01000001">
    <property type="protein sequence ID" value="MTK19914.1"/>
    <property type="molecule type" value="Genomic_DNA"/>
</dbReference>
<keyword evidence="1" id="KW-0472">Membrane</keyword>
<feature type="transmembrane region" description="Helical" evidence="1">
    <location>
        <begin position="6"/>
        <end position="25"/>
    </location>
</feature>
<protein>
    <submittedName>
        <fullName evidence="3">DUF979 family protein</fullName>
    </submittedName>
</protein>
<dbReference type="AlphaFoldDB" id="A0A6G2CJ62"/>
<evidence type="ECO:0000256" key="1">
    <source>
        <dbReference type="SAM" id="Phobius"/>
    </source>
</evidence>
<reference evidence="3 4" key="1">
    <citation type="journal article" date="2019" name="Nat. Med.">
        <title>A library of human gut bacterial isolates paired with longitudinal multiomics data enables mechanistic microbiome research.</title>
        <authorList>
            <person name="Poyet M."/>
            <person name="Groussin M."/>
            <person name="Gibbons S.M."/>
            <person name="Avila-Pacheco J."/>
            <person name="Jiang X."/>
            <person name="Kearney S.M."/>
            <person name="Perrotta A.R."/>
            <person name="Berdy B."/>
            <person name="Zhao S."/>
            <person name="Lieberman T.D."/>
            <person name="Swanson P.K."/>
            <person name="Smith M."/>
            <person name="Roesemann S."/>
            <person name="Alexander J.E."/>
            <person name="Rich S.A."/>
            <person name="Livny J."/>
            <person name="Vlamakis H."/>
            <person name="Clish C."/>
            <person name="Bullock K."/>
            <person name="Deik A."/>
            <person name="Scott J."/>
            <person name="Pierce K.A."/>
            <person name="Xavier R.J."/>
            <person name="Alm E.J."/>
        </authorList>
    </citation>
    <scope>NUCLEOTIDE SEQUENCE</scope>
    <source>
        <strain evidence="3">BIOML-A179</strain>
        <strain evidence="2 4">BIOML-A198</strain>
    </source>
</reference>
<keyword evidence="1" id="KW-0812">Transmembrane</keyword>
<evidence type="ECO:0000313" key="2">
    <source>
        <dbReference type="EMBL" id="MTK19914.1"/>
    </source>
</evidence>
<dbReference type="Pfam" id="PF06166">
    <property type="entry name" value="DUF979"/>
    <property type="match status" value="1"/>
</dbReference>
<sequence>MTNVLLTIIYAIIGLVCISLSVFALRSNEQQAKVGTALFWSILGIIFIFGDWIPANIVGVLIIAMAVLSATKQVKVGSFKTSSEQFKLDSAEKIGNKLFVPALVLAVLAFVIAQFTNLGSYNAIGLSGIGALIVMFFISKSNVKEANDESIRLLSQVGPTAILPQILAALGTLFTVAGVGDVIAGGVSQVIPEGNIWLGVIAYCVGMVVFTAVMGNAFAAFSVITAGIGVPFVFALGANPLIAGALALTAGFCGTLLTPMAANFNIVPASILELKNQYGVIKAQAPFAIIMLIIHIILMRFLAF</sequence>
<feature type="transmembrane region" description="Helical" evidence="1">
    <location>
        <begin position="196"/>
        <end position="213"/>
    </location>
</feature>
<organism evidence="3">
    <name type="scientific">Turicibacter sanguinis</name>
    <dbReference type="NCBI Taxonomy" id="154288"/>
    <lineage>
        <taxon>Bacteria</taxon>
        <taxon>Bacillati</taxon>
        <taxon>Bacillota</taxon>
        <taxon>Erysipelotrichia</taxon>
        <taxon>Erysipelotrichales</taxon>
        <taxon>Turicibacteraceae</taxon>
        <taxon>Turicibacter</taxon>
    </lineage>
</organism>
<feature type="transmembrane region" description="Helical" evidence="1">
    <location>
        <begin position="218"/>
        <end position="236"/>
    </location>
</feature>
<keyword evidence="1" id="KW-1133">Transmembrane helix</keyword>
<evidence type="ECO:0000313" key="4">
    <source>
        <dbReference type="Proteomes" id="UP000487649"/>
    </source>
</evidence>
<proteinExistence type="predicted"/>
<feature type="transmembrane region" description="Helical" evidence="1">
    <location>
        <begin position="160"/>
        <end position="184"/>
    </location>
</feature>
<dbReference type="EMBL" id="WMQV01000001">
    <property type="protein sequence ID" value="MTL92954.1"/>
    <property type="molecule type" value="Genomic_DNA"/>
</dbReference>
<feature type="transmembrane region" description="Helical" evidence="1">
    <location>
        <begin position="242"/>
        <end position="264"/>
    </location>
</feature>
<dbReference type="InterPro" id="IPR009323">
    <property type="entry name" value="DUF979"/>
</dbReference>
<comment type="caution">
    <text evidence="3">The sequence shown here is derived from an EMBL/GenBank/DDBJ whole genome shotgun (WGS) entry which is preliminary data.</text>
</comment>
<dbReference type="Proteomes" id="UP000487649">
    <property type="component" value="Unassembled WGS sequence"/>
</dbReference>
<feature type="transmembrane region" description="Helical" evidence="1">
    <location>
        <begin position="121"/>
        <end position="139"/>
    </location>
</feature>
<feature type="transmembrane region" description="Helical" evidence="1">
    <location>
        <begin position="285"/>
        <end position="303"/>
    </location>
</feature>